<proteinExistence type="predicted"/>
<reference evidence="2" key="1">
    <citation type="journal article" date="2011" name="J. Bacteriol.">
        <title>Genome sequences of eight morphologically diverse alphaproteobacteria.</title>
        <authorList>
            <consortium name="US DOE Joint Genome Institute"/>
            <person name="Brown P.J."/>
            <person name="Kysela D.T."/>
            <person name="Buechlein A."/>
            <person name="Hemmerich C."/>
            <person name="Brun Y.V."/>
        </authorList>
    </citation>
    <scope>NUCLEOTIDE SEQUENCE [LARGE SCALE GENOMIC DNA]</scope>
    <source>
        <strain evidence="2">ATCC 15264 / DSM 4735 / LMG 14903 / NBRC 16000 / CB 81</strain>
    </source>
</reference>
<dbReference type="RefSeq" id="WP_013269673.1">
    <property type="nucleotide sequence ID" value="NC_014375.1"/>
</dbReference>
<dbReference type="InParanoid" id="D9QJL1"/>
<evidence type="ECO:0000313" key="2">
    <source>
        <dbReference type="Proteomes" id="UP000002696"/>
    </source>
</evidence>
<dbReference type="EMBL" id="CP002102">
    <property type="protein sequence ID" value="ADL01572.1"/>
    <property type="molecule type" value="Genomic_DNA"/>
</dbReference>
<gene>
    <name evidence="1" type="ordered locus">Bresu_2262</name>
</gene>
<accession>D9QJL1</accession>
<protein>
    <submittedName>
        <fullName evidence="1">Uncharacterized protein</fullName>
    </submittedName>
</protein>
<organism evidence="1 2">
    <name type="scientific">Brevundimonas subvibrioides (strain ATCC 15264 / DSM 4735 / LMG 14903 / NBRC 16000 / CB 81)</name>
    <name type="common">Caulobacter subvibrioides</name>
    <dbReference type="NCBI Taxonomy" id="633149"/>
    <lineage>
        <taxon>Bacteria</taxon>
        <taxon>Pseudomonadati</taxon>
        <taxon>Pseudomonadota</taxon>
        <taxon>Alphaproteobacteria</taxon>
        <taxon>Caulobacterales</taxon>
        <taxon>Caulobacteraceae</taxon>
        <taxon>Brevundimonas</taxon>
    </lineage>
</organism>
<dbReference type="HOGENOM" id="CLU_2951252_0_0_5"/>
<dbReference type="KEGG" id="bsb:Bresu_2262"/>
<dbReference type="STRING" id="633149.Bresu_2262"/>
<sequence length="59" mass="6665">MDRSQTTNTRIPTALSNTSELQDTFDLQTLSARGLMRDLSDLLQALRTLWLRSTNSVPI</sequence>
<dbReference type="BioCyc" id="BSUB633149:G1GM8-2261-MONOMER"/>
<keyword evidence="2" id="KW-1185">Reference proteome</keyword>
<evidence type="ECO:0000313" key="1">
    <source>
        <dbReference type="EMBL" id="ADL01572.1"/>
    </source>
</evidence>
<dbReference type="AlphaFoldDB" id="D9QJL1"/>
<name>D9QJL1_BRESC</name>
<dbReference type="Proteomes" id="UP000002696">
    <property type="component" value="Chromosome"/>
</dbReference>